<dbReference type="Proteomes" id="UP000629468">
    <property type="component" value="Unassembled WGS sequence"/>
</dbReference>
<feature type="region of interest" description="Disordered" evidence="1">
    <location>
        <begin position="48"/>
        <end position="126"/>
    </location>
</feature>
<feature type="compositionally biased region" description="Low complexity" evidence="1">
    <location>
        <begin position="1076"/>
        <end position="1103"/>
    </location>
</feature>
<feature type="compositionally biased region" description="Basic residues" evidence="1">
    <location>
        <begin position="468"/>
        <end position="484"/>
    </location>
</feature>
<comment type="caution">
    <text evidence="2">The sequence shown here is derived from an EMBL/GenBank/DDBJ whole genome shotgun (WGS) entry which is preliminary data.</text>
</comment>
<feature type="compositionally biased region" description="Polar residues" evidence="1">
    <location>
        <begin position="771"/>
        <end position="783"/>
    </location>
</feature>
<feature type="compositionally biased region" description="Polar residues" evidence="1">
    <location>
        <begin position="828"/>
        <end position="838"/>
    </location>
</feature>
<feature type="compositionally biased region" description="Low complexity" evidence="1">
    <location>
        <begin position="619"/>
        <end position="632"/>
    </location>
</feature>
<feature type="compositionally biased region" description="Polar residues" evidence="1">
    <location>
        <begin position="891"/>
        <end position="914"/>
    </location>
</feature>
<sequence>MASPATPLGGRHRRRQANKRQPLTRSNTLFGAIKNIVTAPLSWFASTDDFEDTRDDTGKRRRLTTVPTESALDEEESAPRTKRMRLHSPPRELQREGAYLEPPSSMFQQPSSIGRSVSTGTQPKDFHSHALGATSYIRSTLSPLRNLSISRTMSIDPPPRPQTQDGGAFQSQRPLSSHQDGDSSMESIHALPLSSAPTVPSFSRASHSMPRDLSMPYSRPAFRMRTSLTPQPAQIQRERSEPPSVQLLRTHPTFVKPPPLQEEDSMGSTEAAPTLGSFVDSVRHTQSPVRQHGSILFGGKSQAEAKPEATRGQRALHELEIYKTPLVPTRLRSSVPHASITGVPDLFKPRRKLVLMKDEHRGSDRKLGRKEVVSPEKNDTKPYAGEGGIKKMLAKRKLELEEDEEVDRMEEAAKEREEGKGKSKSKSAEGEIRTSVPVKEVPPPLKDDWYSLASGPSSSNEGSSLRVGRAKRNHMARPTSRPRTKFSAAFEDDVDDAMADQEKEMLEEAAKNVPVFNIPAGFSFAKDVKPIEHDTSNAKEPPIKSLPFSLSAVSSAPKANETEAPATTVSQPAAFATSLFGNAPIASASEKPVSMFGNLPTATAPEKVSSLFGNPPTAPSSRPSGESSSKEGIPNFFARSDAFAKPIEIKTAPLSFGSQPTELPKLNITPTPVPSTAAFSTEATPAPSGAVQEVSSGATSLFGSPAPVKDSANPLWDGERATGKEVSDQSNASEQPRPLSVFGVAPQTDSDSRSEVKVAPGMGFFSGIGQNGTSQITSSSSVPPDTATPKPIEDRGEAKDAFSSHPNAPGPATFFGSKPTSEDKPTVNKPQVSVSTGQARMATAPITTTNLAPSDTSMFFGGSAADAPKSFTPTFGATPKPTAELDKSPNIFGTSSSAPSTGAFSFGQPSSSRPSVEAPSPMVPNGGFSFGAPASGEAKSTSPAPFTFGTKETKSSSPAPFAFGATDKETKPGSPAPFNLAAPSTPHAAEKASPFSFGTPSASPIPPPLFTFGGDGNTAGDAAKPSSTGRPVTPPKSNDQEFKMEESPTREVQQDNKPSFGGFSFGNPPTSGSVLFGGPASAPPTTTTPFPFSSGPSSNPFAPQSIKESKSEGVKPFSFGQSSTPASSTGFSFGQTQTAADSSQPSTTGSFNVAGPGTPTSTTGFNFGTPSGNNPFGQSSSGGSAPSSPSTFQSSGFNFGAPSGGAFSFGSQPASPATGSTNLPPAVTPVNFGGTGTGFGSAPSSPFSAPTQIAPSTSSGGTLFTIGSAPPPPTGGQNRAIKKLPNRSRAKR</sequence>
<accession>A0A8H7F6Q6</accession>
<feature type="compositionally biased region" description="Low complexity" evidence="1">
    <location>
        <begin position="1179"/>
        <end position="1215"/>
    </location>
</feature>
<feature type="compositionally biased region" description="Low complexity" evidence="1">
    <location>
        <begin position="1240"/>
        <end position="1251"/>
    </location>
</feature>
<feature type="compositionally biased region" description="Basic residues" evidence="1">
    <location>
        <begin position="1280"/>
        <end position="1292"/>
    </location>
</feature>
<feature type="compositionally biased region" description="Basic and acidic residues" evidence="1">
    <location>
        <begin position="791"/>
        <end position="802"/>
    </location>
</feature>
<feature type="region of interest" description="Disordered" evidence="1">
    <location>
        <begin position="1"/>
        <end position="26"/>
    </location>
</feature>
<feature type="compositionally biased region" description="Polar residues" evidence="1">
    <location>
        <begin position="1158"/>
        <end position="1178"/>
    </location>
</feature>
<feature type="compositionally biased region" description="Polar residues" evidence="1">
    <location>
        <begin position="693"/>
        <end position="702"/>
    </location>
</feature>
<feature type="region of interest" description="Disordered" evidence="1">
    <location>
        <begin position="654"/>
        <end position="854"/>
    </location>
</feature>
<feature type="compositionally biased region" description="Polar residues" evidence="1">
    <location>
        <begin position="195"/>
        <end position="206"/>
    </location>
</feature>
<name>A0A8H7F6Q6_AGABI</name>
<feature type="compositionally biased region" description="Basic and acidic residues" evidence="1">
    <location>
        <begin position="358"/>
        <end position="380"/>
    </location>
</feature>
<feature type="compositionally biased region" description="Polar residues" evidence="1">
    <location>
        <begin position="1119"/>
        <end position="1151"/>
    </location>
</feature>
<feature type="compositionally biased region" description="Basic and acidic residues" evidence="1">
    <location>
        <begin position="409"/>
        <end position="432"/>
    </location>
</feature>
<feature type="compositionally biased region" description="Polar residues" evidence="1">
    <location>
        <begin position="162"/>
        <end position="186"/>
    </location>
</feature>
<feature type="compositionally biased region" description="Basic and acidic residues" evidence="1">
    <location>
        <begin position="717"/>
        <end position="727"/>
    </location>
</feature>
<dbReference type="EMBL" id="JABXXO010000004">
    <property type="protein sequence ID" value="KAF7778902.1"/>
    <property type="molecule type" value="Genomic_DNA"/>
</dbReference>
<feature type="region of interest" description="Disordered" evidence="1">
    <location>
        <begin position="358"/>
        <end position="489"/>
    </location>
</feature>
<evidence type="ECO:0000313" key="2">
    <source>
        <dbReference type="EMBL" id="KAF7778902.1"/>
    </source>
</evidence>
<feature type="region of interest" description="Disordered" evidence="1">
    <location>
        <begin position="870"/>
        <end position="1292"/>
    </location>
</feature>
<feature type="compositionally biased region" description="Polar residues" evidence="1">
    <location>
        <begin position="105"/>
        <end position="122"/>
    </location>
</feature>
<evidence type="ECO:0000313" key="3">
    <source>
        <dbReference type="Proteomes" id="UP000629468"/>
    </source>
</evidence>
<feature type="compositionally biased region" description="Low complexity" evidence="1">
    <location>
        <begin position="451"/>
        <end position="465"/>
    </location>
</feature>
<evidence type="ECO:0000256" key="1">
    <source>
        <dbReference type="SAM" id="MobiDB-lite"/>
    </source>
</evidence>
<feature type="region of interest" description="Disordered" evidence="1">
    <location>
        <begin position="605"/>
        <end position="635"/>
    </location>
</feature>
<gene>
    <name evidence="2" type="ORF">Agabi119p4_3247</name>
</gene>
<proteinExistence type="predicted"/>
<feature type="compositionally biased region" description="Basic and acidic residues" evidence="1">
    <location>
        <begin position="1038"/>
        <end position="1054"/>
    </location>
</feature>
<feature type="region of interest" description="Disordered" evidence="1">
    <location>
        <begin position="150"/>
        <end position="219"/>
    </location>
</feature>
<feature type="compositionally biased region" description="Polar residues" evidence="1">
    <location>
        <begin position="845"/>
        <end position="854"/>
    </location>
</feature>
<protein>
    <submittedName>
        <fullName evidence="2">Uncharacterized protein</fullName>
    </submittedName>
</protein>
<feature type="compositionally biased region" description="Polar residues" evidence="1">
    <location>
        <begin position="1253"/>
        <end position="1262"/>
    </location>
</feature>
<reference evidence="2 3" key="1">
    <citation type="journal article" name="Sci. Rep.">
        <title>Telomere-to-telomere assembled and centromere annotated genomes of the two main subspecies of the button mushroom Agaricus bisporus reveal especially polymorphic chromosome ends.</title>
        <authorList>
            <person name="Sonnenberg A.S.M."/>
            <person name="Sedaghat-Telgerd N."/>
            <person name="Lavrijssen B."/>
            <person name="Ohm R.A."/>
            <person name="Hendrickx P.M."/>
            <person name="Scholtmeijer K."/>
            <person name="Baars J.J.P."/>
            <person name="van Peer A."/>
        </authorList>
    </citation>
    <scope>NUCLEOTIDE SEQUENCE [LARGE SCALE GENOMIC DNA]</scope>
    <source>
        <strain evidence="2 3">H119_p4</strain>
    </source>
</reference>
<organism evidence="2 3">
    <name type="scientific">Agaricus bisporus var. burnettii</name>
    <dbReference type="NCBI Taxonomy" id="192524"/>
    <lineage>
        <taxon>Eukaryota</taxon>
        <taxon>Fungi</taxon>
        <taxon>Dikarya</taxon>
        <taxon>Basidiomycota</taxon>
        <taxon>Agaricomycotina</taxon>
        <taxon>Agaricomycetes</taxon>
        <taxon>Agaricomycetidae</taxon>
        <taxon>Agaricales</taxon>
        <taxon>Agaricineae</taxon>
        <taxon>Agaricaceae</taxon>
        <taxon>Agaricus</taxon>
    </lineage>
</organism>